<dbReference type="Proteomes" id="UP000663760">
    <property type="component" value="Chromosome 8"/>
</dbReference>
<reference evidence="5" key="1">
    <citation type="submission" date="2020-02" db="EMBL/GenBank/DDBJ databases">
        <authorList>
            <person name="Scholz U."/>
            <person name="Mascher M."/>
            <person name="Fiebig A."/>
        </authorList>
    </citation>
    <scope>NUCLEOTIDE SEQUENCE</scope>
</reference>
<comment type="function">
    <text evidence="4">Component of the Mediator complex, a coactivator involved in the regulated transcription of nearly all RNA polymerase II-dependent genes. Mediator functions as a bridge to convey information from gene-specific regulatory proteins to the basal RNA polymerase II transcription machinery. Mediator is recruited to promoters by direct interactions with regulatory proteins and serves as a scaffold for the assembly of a functional preinitiation complex with RNA polymerase II and the general transcription factors.</text>
</comment>
<protein>
    <recommendedName>
        <fullName evidence="4">Mediator of RNA polymerase II transcription subunit 20</fullName>
    </recommendedName>
    <alternativeName>
        <fullName evidence="4">Mediator complex subunit 20</fullName>
    </alternativeName>
</protein>
<keyword evidence="4" id="KW-0805">Transcription regulation</keyword>
<dbReference type="InterPro" id="IPR013921">
    <property type="entry name" value="Mediator_Med20"/>
</dbReference>
<keyword evidence="4" id="KW-0010">Activator</keyword>
<evidence type="ECO:0000256" key="1">
    <source>
        <dbReference type="ARBA" id="ARBA00004123"/>
    </source>
</evidence>
<dbReference type="PANTHER" id="PTHR12465:SF0">
    <property type="entry name" value="MEDIATOR OF RNA POLYMERASE II TRANSCRIPTION SUBUNIT 20"/>
    <property type="match status" value="1"/>
</dbReference>
<dbReference type="GO" id="GO:0003713">
    <property type="term" value="F:transcription coactivator activity"/>
    <property type="evidence" value="ECO:0007669"/>
    <property type="project" value="TreeGrafter"/>
</dbReference>
<evidence type="ECO:0000256" key="3">
    <source>
        <dbReference type="ARBA" id="ARBA00023242"/>
    </source>
</evidence>
<keyword evidence="4" id="KW-0804">Transcription</keyword>
<evidence type="ECO:0000256" key="4">
    <source>
        <dbReference type="RuleBase" id="RU364152"/>
    </source>
</evidence>
<evidence type="ECO:0000313" key="6">
    <source>
        <dbReference type="Proteomes" id="UP000663760"/>
    </source>
</evidence>
<dbReference type="GO" id="GO:0006357">
    <property type="term" value="P:regulation of transcription by RNA polymerase II"/>
    <property type="evidence" value="ECO:0007669"/>
    <property type="project" value="InterPro"/>
</dbReference>
<organism evidence="5 6">
    <name type="scientific">Spirodela intermedia</name>
    <name type="common">Intermediate duckweed</name>
    <dbReference type="NCBI Taxonomy" id="51605"/>
    <lineage>
        <taxon>Eukaryota</taxon>
        <taxon>Viridiplantae</taxon>
        <taxon>Streptophyta</taxon>
        <taxon>Embryophyta</taxon>
        <taxon>Tracheophyta</taxon>
        <taxon>Spermatophyta</taxon>
        <taxon>Magnoliopsida</taxon>
        <taxon>Liliopsida</taxon>
        <taxon>Araceae</taxon>
        <taxon>Lemnoideae</taxon>
        <taxon>Spirodela</taxon>
    </lineage>
</organism>
<evidence type="ECO:0000256" key="2">
    <source>
        <dbReference type="ARBA" id="ARBA00010743"/>
    </source>
</evidence>
<keyword evidence="6" id="KW-1185">Reference proteome</keyword>
<evidence type="ECO:0000313" key="5">
    <source>
        <dbReference type="EMBL" id="CAA7400781.1"/>
    </source>
</evidence>
<dbReference type="GO" id="GO:0016592">
    <property type="term" value="C:mediator complex"/>
    <property type="evidence" value="ECO:0007669"/>
    <property type="project" value="InterPro"/>
</dbReference>
<dbReference type="OrthoDB" id="1854899at2759"/>
<dbReference type="Pfam" id="PF08612">
    <property type="entry name" value="Med20"/>
    <property type="match status" value="1"/>
</dbReference>
<comment type="similarity">
    <text evidence="2 4">Belongs to the Mediator complex subunit 20 family.</text>
</comment>
<gene>
    <name evidence="4" type="primary">MED20</name>
    <name evidence="5" type="ORF">SI8410_08011459</name>
</gene>
<dbReference type="EMBL" id="LR746271">
    <property type="protein sequence ID" value="CAA7400781.1"/>
    <property type="molecule type" value="Genomic_DNA"/>
</dbReference>
<comment type="subunit">
    <text evidence="4">Component of the Mediator complex.</text>
</comment>
<dbReference type="PANTHER" id="PTHR12465">
    <property type="entry name" value="UBIQUITIN SPECIFIC PROTEASE HOMOLOG 49"/>
    <property type="match status" value="1"/>
</dbReference>
<comment type="subcellular location">
    <subcellularLocation>
        <location evidence="1 4">Nucleus</location>
    </subcellularLocation>
</comment>
<accession>A0A7I8KT42</accession>
<keyword evidence="3 4" id="KW-0539">Nucleus</keyword>
<dbReference type="AlphaFoldDB" id="A0A7I8KT42"/>
<proteinExistence type="inferred from homology"/>
<name>A0A7I8KT42_SPIIN</name>
<sequence length="215" mass="24374">MPVKWVLPWQPNPGMTVNSQILSEVSQCAESLGGVKGGRWKSTLTFYRPMVRDLTVPTDCPKDFLGLALQDRPDRYYFIVRGRIVVEADSAMLAIMDKLQSYKARVSLNFEGLQYQVGDFLLRVGKVIPANSENLRGIMMEVEYLPISSLETSRQIMDDFVDLWREALSRRSLPGHFLHLEPNFAEYGLSNNYSPQHTTVQYAAVVAQLIATIRS</sequence>